<dbReference type="EMBL" id="CP036349">
    <property type="protein sequence ID" value="QDV75365.1"/>
    <property type="molecule type" value="Genomic_DNA"/>
</dbReference>
<protein>
    <recommendedName>
        <fullName evidence="2">Thioredoxin domain-containing protein</fullName>
    </recommendedName>
</protein>
<dbReference type="InterPro" id="IPR050553">
    <property type="entry name" value="Thioredoxin_ResA/DsbE_sf"/>
</dbReference>
<feature type="domain" description="Thioredoxin" evidence="2">
    <location>
        <begin position="497"/>
        <end position="635"/>
    </location>
</feature>
<dbReference type="Gene3D" id="3.40.30.10">
    <property type="entry name" value="Glutaredoxin"/>
    <property type="match status" value="1"/>
</dbReference>
<sequence precursor="true">MNEDLVVMSPCLRALLCLIAVTASSTAFGQGAAPTPEQALALSPIQKGVEFDKPAGDEAKNCTIKAERDGKGTSWIVRDGTGRMLRRFADANADNVVDTWCYYQNGLEVYRDIDSDFDNRADQYRWFHTGGSRWGIDDNEDTKIDYWKRISPQEVAEEAFLAVQTNDAERFERLLLTADEAKSLGLGKALAESFAASRERAASEFKKFLTTQKAIDAKGKFVDFGAPRPGVIPEGVDGSTKDVTVYENASALVDAGGAPEQLLLGSMVQVGDGWRLVESPQTGATSPELAALFSVPTMNGGAATVGAPSDEVQKWMTDLDKLDQQAANAKPADRAKLTDRRVELLLKLAESADRADEATAWYKQLAGLLSAAVQADGYSAGVAKLGSIARSPGVQRIGKDLEAHFRYQQIAAENGLAYQNPKADFAKVQQNWIASLEGFVKAYPTSPDAADALLQLGSMAGEFAGENDVAVKWYRQAAAEFPRTVQGQKAAGALRRLDSVGKALPLSGPTLSGKQLNLAAAPFKGRFVLVHYWTTWSGPQSDFAQIEALRKKYRGKFDAIGVNLDSDPAVAKQFLAANKNGWEHLYDAEGLDGERATSLGVINLPLMMLVDTQGRVVNRSLTAGELEAELQRVVR</sequence>
<gene>
    <name evidence="3" type="ORF">Spa11_35810</name>
</gene>
<feature type="signal peptide" evidence="1">
    <location>
        <begin position="1"/>
        <end position="29"/>
    </location>
</feature>
<dbReference type="PANTHER" id="PTHR42852:SF17">
    <property type="entry name" value="THIOREDOXIN-LIKE PROTEIN HI_1115"/>
    <property type="match status" value="1"/>
</dbReference>
<dbReference type="InterPro" id="IPR036249">
    <property type="entry name" value="Thioredoxin-like_sf"/>
</dbReference>
<dbReference type="Proteomes" id="UP000316426">
    <property type="component" value="Chromosome"/>
</dbReference>
<dbReference type="GO" id="GO:0006950">
    <property type="term" value="P:response to stress"/>
    <property type="evidence" value="ECO:0007669"/>
    <property type="project" value="UniProtKB-ARBA"/>
</dbReference>
<dbReference type="CDD" id="cd02966">
    <property type="entry name" value="TlpA_like_family"/>
    <property type="match status" value="1"/>
</dbReference>
<dbReference type="InterPro" id="IPR013766">
    <property type="entry name" value="Thioredoxin_domain"/>
</dbReference>
<dbReference type="Pfam" id="PF08534">
    <property type="entry name" value="Redoxin"/>
    <property type="match status" value="1"/>
</dbReference>
<evidence type="ECO:0000313" key="3">
    <source>
        <dbReference type="EMBL" id="QDV75365.1"/>
    </source>
</evidence>
<keyword evidence="4" id="KW-1185">Reference proteome</keyword>
<organism evidence="3 4">
    <name type="scientific">Botrimarina mediterranea</name>
    <dbReference type="NCBI Taxonomy" id="2528022"/>
    <lineage>
        <taxon>Bacteria</taxon>
        <taxon>Pseudomonadati</taxon>
        <taxon>Planctomycetota</taxon>
        <taxon>Planctomycetia</taxon>
        <taxon>Pirellulales</taxon>
        <taxon>Lacipirellulaceae</taxon>
        <taxon>Botrimarina</taxon>
    </lineage>
</organism>
<dbReference type="InterPro" id="IPR013740">
    <property type="entry name" value="Redoxin"/>
</dbReference>
<feature type="chain" id="PRO_5021929550" description="Thioredoxin domain-containing protein" evidence="1">
    <location>
        <begin position="30"/>
        <end position="635"/>
    </location>
</feature>
<dbReference type="Gene3D" id="1.25.40.10">
    <property type="entry name" value="Tetratricopeptide repeat domain"/>
    <property type="match status" value="1"/>
</dbReference>
<dbReference type="AlphaFoldDB" id="A0A518KC64"/>
<evidence type="ECO:0000259" key="2">
    <source>
        <dbReference type="PROSITE" id="PS51352"/>
    </source>
</evidence>
<dbReference type="RefSeq" id="WP_145114584.1">
    <property type="nucleotide sequence ID" value="NZ_CP036349.1"/>
</dbReference>
<dbReference type="SUPFAM" id="SSF52833">
    <property type="entry name" value="Thioredoxin-like"/>
    <property type="match status" value="1"/>
</dbReference>
<dbReference type="PANTHER" id="PTHR42852">
    <property type="entry name" value="THIOL:DISULFIDE INTERCHANGE PROTEIN DSBE"/>
    <property type="match status" value="1"/>
</dbReference>
<dbReference type="KEGG" id="bmei:Spa11_35810"/>
<name>A0A518KC64_9BACT</name>
<evidence type="ECO:0000313" key="4">
    <source>
        <dbReference type="Proteomes" id="UP000316426"/>
    </source>
</evidence>
<dbReference type="InterPro" id="IPR011990">
    <property type="entry name" value="TPR-like_helical_dom_sf"/>
</dbReference>
<dbReference type="GO" id="GO:0016491">
    <property type="term" value="F:oxidoreductase activity"/>
    <property type="evidence" value="ECO:0007669"/>
    <property type="project" value="InterPro"/>
</dbReference>
<evidence type="ECO:0000256" key="1">
    <source>
        <dbReference type="SAM" id="SignalP"/>
    </source>
</evidence>
<keyword evidence="1" id="KW-0732">Signal</keyword>
<dbReference type="PROSITE" id="PS51352">
    <property type="entry name" value="THIOREDOXIN_2"/>
    <property type="match status" value="1"/>
</dbReference>
<accession>A0A518KC64</accession>
<proteinExistence type="predicted"/>
<reference evidence="3 4" key="1">
    <citation type="submission" date="2019-02" db="EMBL/GenBank/DDBJ databases">
        <title>Deep-cultivation of Planctomycetes and their phenomic and genomic characterization uncovers novel biology.</title>
        <authorList>
            <person name="Wiegand S."/>
            <person name="Jogler M."/>
            <person name="Boedeker C."/>
            <person name="Pinto D."/>
            <person name="Vollmers J."/>
            <person name="Rivas-Marin E."/>
            <person name="Kohn T."/>
            <person name="Peeters S.H."/>
            <person name="Heuer A."/>
            <person name="Rast P."/>
            <person name="Oberbeckmann S."/>
            <person name="Bunk B."/>
            <person name="Jeske O."/>
            <person name="Meyerdierks A."/>
            <person name="Storesund J.E."/>
            <person name="Kallscheuer N."/>
            <person name="Luecker S."/>
            <person name="Lage O.M."/>
            <person name="Pohl T."/>
            <person name="Merkel B.J."/>
            <person name="Hornburger P."/>
            <person name="Mueller R.-W."/>
            <person name="Bruemmer F."/>
            <person name="Labrenz M."/>
            <person name="Spormann A.M."/>
            <person name="Op den Camp H."/>
            <person name="Overmann J."/>
            <person name="Amann R."/>
            <person name="Jetten M.S.M."/>
            <person name="Mascher T."/>
            <person name="Medema M.H."/>
            <person name="Devos D.P."/>
            <person name="Kaster A.-K."/>
            <person name="Ovreas L."/>
            <person name="Rohde M."/>
            <person name="Galperin M.Y."/>
            <person name="Jogler C."/>
        </authorList>
    </citation>
    <scope>NUCLEOTIDE SEQUENCE [LARGE SCALE GENOMIC DNA]</scope>
    <source>
        <strain evidence="3 4">Spa11</strain>
    </source>
</reference>